<evidence type="ECO:0000313" key="1">
    <source>
        <dbReference type="EMBL" id="KDA03683.1"/>
    </source>
</evidence>
<gene>
    <name evidence="1" type="ORF">HOC_04362</name>
</gene>
<dbReference type="AlphaFoldDB" id="A0A059GB16"/>
<evidence type="ECO:0008006" key="3">
    <source>
        <dbReference type="Google" id="ProtNLM"/>
    </source>
</evidence>
<comment type="caution">
    <text evidence="1">The sequence shown here is derived from an EMBL/GenBank/DDBJ whole genome shotgun (WGS) entry which is preliminary data.</text>
</comment>
<dbReference type="InterPro" id="IPR030972">
    <property type="entry name" value="UrcA_uranyl"/>
</dbReference>
<dbReference type="NCBIfam" id="TIGR04433">
    <property type="entry name" value="UrcA_uranyl"/>
    <property type="match status" value="1"/>
</dbReference>
<protein>
    <recommendedName>
        <fullName evidence="3">UrcA family protein</fullName>
    </recommendedName>
</protein>
<dbReference type="Proteomes" id="UP000024942">
    <property type="component" value="Unassembled WGS sequence"/>
</dbReference>
<evidence type="ECO:0000313" key="2">
    <source>
        <dbReference type="Proteomes" id="UP000024942"/>
    </source>
</evidence>
<keyword evidence="2" id="KW-1185">Reference proteome</keyword>
<accession>A0A059GB16</accession>
<dbReference type="EMBL" id="ARYL01000004">
    <property type="protein sequence ID" value="KDA03683.1"/>
    <property type="molecule type" value="Genomic_DNA"/>
</dbReference>
<dbReference type="PATRIC" id="fig|1280953.3.peg.883"/>
<reference evidence="1 2" key="1">
    <citation type="journal article" date="2014" name="Antonie Van Leeuwenhoek">
        <title>Hyphomonas beringensis sp. nov. and Hyphomonas chukchiensis sp. nov., isolated from surface seawater of the Bering Sea and Chukchi Sea.</title>
        <authorList>
            <person name="Li C."/>
            <person name="Lai Q."/>
            <person name="Li G."/>
            <person name="Dong C."/>
            <person name="Wang J."/>
            <person name="Liao Y."/>
            <person name="Shao Z."/>
        </authorList>
    </citation>
    <scope>NUCLEOTIDE SEQUENCE [LARGE SCALE GENOMIC DNA]</scope>
    <source>
        <strain evidence="1 2">SCH89</strain>
    </source>
</reference>
<name>A0A059GB16_9PROT</name>
<sequence>MAAAVILSPVAFAEAQTPITVEIQYDKDLLALDAGAPVVMASIKAQAKKACTSYVPVFGGNYTDRSCVNDIVSAAVSKINEQQALEGRETADEFAQQTVMILADAEQR</sequence>
<organism evidence="1 2">
    <name type="scientific">Hyphomonas oceanitis SCH89</name>
    <dbReference type="NCBI Taxonomy" id="1280953"/>
    <lineage>
        <taxon>Bacteria</taxon>
        <taxon>Pseudomonadati</taxon>
        <taxon>Pseudomonadota</taxon>
        <taxon>Alphaproteobacteria</taxon>
        <taxon>Hyphomonadales</taxon>
        <taxon>Hyphomonadaceae</taxon>
        <taxon>Hyphomonas</taxon>
    </lineage>
</organism>
<proteinExistence type="predicted"/>